<dbReference type="Gene3D" id="1.25.40.10">
    <property type="entry name" value="Tetratricopeptide repeat domain"/>
    <property type="match status" value="1"/>
</dbReference>
<dbReference type="Gene3D" id="3.40.50.300">
    <property type="entry name" value="P-loop containing nucleotide triphosphate hydrolases"/>
    <property type="match status" value="1"/>
</dbReference>
<dbReference type="InterPro" id="IPR027417">
    <property type="entry name" value="P-loop_NTPase"/>
</dbReference>
<proteinExistence type="predicted"/>
<organism evidence="1 2">
    <name type="scientific">Lentzea cavernae</name>
    <dbReference type="NCBI Taxonomy" id="2020703"/>
    <lineage>
        <taxon>Bacteria</taxon>
        <taxon>Bacillati</taxon>
        <taxon>Actinomycetota</taxon>
        <taxon>Actinomycetes</taxon>
        <taxon>Pseudonocardiales</taxon>
        <taxon>Pseudonocardiaceae</taxon>
        <taxon>Lentzea</taxon>
    </lineage>
</organism>
<dbReference type="InterPro" id="IPR011990">
    <property type="entry name" value="TPR-like_helical_dom_sf"/>
</dbReference>
<reference evidence="2" key="1">
    <citation type="journal article" date="2019" name="Int. J. Syst. Evol. Microbiol.">
        <title>The Global Catalogue of Microorganisms (GCM) 10K type strain sequencing project: providing services to taxonomists for standard genome sequencing and annotation.</title>
        <authorList>
            <consortium name="The Broad Institute Genomics Platform"/>
            <consortium name="The Broad Institute Genome Sequencing Center for Infectious Disease"/>
            <person name="Wu L."/>
            <person name="Ma J."/>
        </authorList>
    </citation>
    <scope>NUCLEOTIDE SEQUENCE [LARGE SCALE GENOMIC DNA]</scope>
    <source>
        <strain evidence="2">CGMCC 4.7367</strain>
    </source>
</reference>
<evidence type="ECO:0000313" key="1">
    <source>
        <dbReference type="EMBL" id="GHH48010.1"/>
    </source>
</evidence>
<name>A0ABQ3MLP0_9PSEU</name>
<dbReference type="SUPFAM" id="SSF52540">
    <property type="entry name" value="P-loop containing nucleoside triphosphate hydrolases"/>
    <property type="match status" value="1"/>
</dbReference>
<dbReference type="EMBL" id="BNAR01000008">
    <property type="protein sequence ID" value="GHH48010.1"/>
    <property type="molecule type" value="Genomic_DNA"/>
</dbReference>
<gene>
    <name evidence="1" type="ORF">GCM10017774_53250</name>
</gene>
<accession>A0ABQ3MLP0</accession>
<dbReference type="SUPFAM" id="SSF48452">
    <property type="entry name" value="TPR-like"/>
    <property type="match status" value="2"/>
</dbReference>
<keyword evidence="2" id="KW-1185">Reference proteome</keyword>
<evidence type="ECO:0000313" key="2">
    <source>
        <dbReference type="Proteomes" id="UP000605568"/>
    </source>
</evidence>
<dbReference type="PANTHER" id="PTHR47691">
    <property type="entry name" value="REGULATOR-RELATED"/>
    <property type="match status" value="1"/>
</dbReference>
<sequence length="702" mass="75908">MVDQAGTTRNQVSGSVTGTSVQAGIVRGGLHIHQGDVTPVPRQLPAPPRKFTGRLAELELLQAVQHTGQAGGVTVLSGPGGVGKTALALQWAASVQEEFPDGQLFVDLNGFSSTAPTDPGEALGSFLRALGTSPERVPVHLADQVALYRSLTAGKALLVVLDNALSAAQARVLVPASPTSLVVVTSRSKLVGLVGDGARLVEVGPLPAASAYSMLAGVVGDERVAREREHAENLVALCDGLPIAIRVAAARLLMRSKWSVRRVHDELVDERSRLANLSPSGELSVRATFDLSYRMLEPAAATAYRRLSLHPGGDFGPELVSAVLEDPAEADSLLEPLVDANLLDEHAEDRYRYLDLLRLHATQRLESDDPREERVAVLRRIAEWYLAAAMRADEVLTPYRRRLPHTFSSPPRSVPSFGCRDDALGWLERERVNLVAAGRAAFEHGFAELAWHLSDVLWPLFLLRKHYRDRLDVDERGVAAARQWGNEFALADMLKRLGRVSTTARDFEAAERYLAESMELWTRMGDDRGVCDAREYLALLYRETGRAEAALGQFELLVEATTALGATRSVGLNLINLGHVLVELGRAPEAVPHLVRAEEIFRGLGATDPYNHARSVVALAAAQCRTGALVAAAGRAGEGLGLMEALGSDHGRAEAFHVLGEVARRSGRAAEAREHLRAAEEIFRSLGSPQAEAVRERLAELD</sequence>
<dbReference type="PANTHER" id="PTHR47691:SF3">
    <property type="entry name" value="HTH-TYPE TRANSCRIPTIONAL REGULATOR RV0890C-RELATED"/>
    <property type="match status" value="1"/>
</dbReference>
<protein>
    <submittedName>
        <fullName evidence="1">NTPase</fullName>
    </submittedName>
</protein>
<dbReference type="PRINTS" id="PR00364">
    <property type="entry name" value="DISEASERSIST"/>
</dbReference>
<comment type="caution">
    <text evidence="1">The sequence shown here is derived from an EMBL/GenBank/DDBJ whole genome shotgun (WGS) entry which is preliminary data.</text>
</comment>
<dbReference type="Proteomes" id="UP000605568">
    <property type="component" value="Unassembled WGS sequence"/>
</dbReference>